<name>A0A9P6VHW4_9HELO</name>
<gene>
    <name evidence="9" type="ORF">D0Z07_5679</name>
</gene>
<accession>A0A9P6VHW4</accession>
<feature type="compositionally biased region" description="Polar residues" evidence="8">
    <location>
        <begin position="64"/>
        <end position="77"/>
    </location>
</feature>
<evidence type="ECO:0000256" key="4">
    <source>
        <dbReference type="ARBA" id="ARBA00023128"/>
    </source>
</evidence>
<dbReference type="GO" id="GO:0005762">
    <property type="term" value="C:mitochondrial large ribosomal subunit"/>
    <property type="evidence" value="ECO:0007669"/>
    <property type="project" value="TreeGrafter"/>
</dbReference>
<protein>
    <recommendedName>
        <fullName evidence="7">Large ribosomal subunit protein mL54</fullName>
    </recommendedName>
</protein>
<sequence>MTSSKLTLGYRSSTKKVLEHLHSLNHHPIHSNSTPIMICARCLRSSRNLLSSRSSYLRQFSTSRAQSDPSTTVSPRTEGTPAAASTGISQPFSNPLSPKPNAVSLGAHLKPKPKTVLPESICAAGTQLKGLNYFKGKDDPVALPEEEYPEWLWRCLDVKKVDGEDDSGMGDEFSKSKKARRVAAKRQRKLEEQLVLSGNTEALAPKIPITAQSIDLPANEEGSVRGAMEAEEKREEIRKAMRRQRRASIKERNFLGSV</sequence>
<keyword evidence="2" id="KW-0809">Transit peptide</keyword>
<organism evidence="9 10">
    <name type="scientific">Hyphodiscus hymeniophilus</name>
    <dbReference type="NCBI Taxonomy" id="353542"/>
    <lineage>
        <taxon>Eukaryota</taxon>
        <taxon>Fungi</taxon>
        <taxon>Dikarya</taxon>
        <taxon>Ascomycota</taxon>
        <taxon>Pezizomycotina</taxon>
        <taxon>Leotiomycetes</taxon>
        <taxon>Helotiales</taxon>
        <taxon>Hyphodiscaceae</taxon>
        <taxon>Hyphodiscus</taxon>
    </lineage>
</organism>
<dbReference type="AlphaFoldDB" id="A0A9P6VHW4"/>
<keyword evidence="4" id="KW-0496">Mitochondrion</keyword>
<feature type="region of interest" description="Disordered" evidence="8">
    <location>
        <begin position="60"/>
        <end position="107"/>
    </location>
</feature>
<comment type="caution">
    <text evidence="9">The sequence shown here is derived from an EMBL/GenBank/DDBJ whole genome shotgun (WGS) entry which is preliminary data.</text>
</comment>
<reference evidence="9" key="1">
    <citation type="submission" date="2019-07" db="EMBL/GenBank/DDBJ databases">
        <title>Hyphodiscus hymeniophilus genome sequencing and assembly.</title>
        <authorList>
            <person name="Kramer G."/>
            <person name="Nodwell J."/>
        </authorList>
    </citation>
    <scope>NUCLEOTIDE SEQUENCE</scope>
    <source>
        <strain evidence="9">ATCC 34498</strain>
    </source>
</reference>
<evidence type="ECO:0000256" key="5">
    <source>
        <dbReference type="ARBA" id="ARBA00023274"/>
    </source>
</evidence>
<dbReference type="Proteomes" id="UP000785200">
    <property type="component" value="Unassembled WGS sequence"/>
</dbReference>
<comment type="subcellular location">
    <subcellularLocation>
        <location evidence="1">Mitochondrion</location>
    </subcellularLocation>
</comment>
<evidence type="ECO:0000256" key="7">
    <source>
        <dbReference type="ARBA" id="ARBA00035179"/>
    </source>
</evidence>
<dbReference type="Pfam" id="PF08561">
    <property type="entry name" value="Ribosomal_L37"/>
    <property type="match status" value="1"/>
</dbReference>
<dbReference type="GO" id="GO:0003735">
    <property type="term" value="F:structural constituent of ribosome"/>
    <property type="evidence" value="ECO:0007669"/>
    <property type="project" value="TreeGrafter"/>
</dbReference>
<comment type="similarity">
    <text evidence="6">Belongs to the mitochondrion-specific ribosomal protein mL54 family.</text>
</comment>
<evidence type="ECO:0000313" key="9">
    <source>
        <dbReference type="EMBL" id="KAG0648084.1"/>
    </source>
</evidence>
<keyword evidence="3" id="KW-0689">Ribosomal protein</keyword>
<evidence type="ECO:0000256" key="6">
    <source>
        <dbReference type="ARBA" id="ARBA00033752"/>
    </source>
</evidence>
<evidence type="ECO:0000256" key="8">
    <source>
        <dbReference type="SAM" id="MobiDB-lite"/>
    </source>
</evidence>
<evidence type="ECO:0000256" key="3">
    <source>
        <dbReference type="ARBA" id="ARBA00022980"/>
    </source>
</evidence>
<dbReference type="InterPro" id="IPR013870">
    <property type="entry name" value="Ribosomal_mL54"/>
</dbReference>
<feature type="compositionally biased region" description="Polar residues" evidence="8">
    <location>
        <begin position="86"/>
        <end position="96"/>
    </location>
</feature>
<proteinExistence type="inferred from homology"/>
<evidence type="ECO:0000256" key="2">
    <source>
        <dbReference type="ARBA" id="ARBA00022946"/>
    </source>
</evidence>
<evidence type="ECO:0000313" key="10">
    <source>
        <dbReference type="Proteomes" id="UP000785200"/>
    </source>
</evidence>
<dbReference type="OrthoDB" id="10252718at2759"/>
<dbReference type="PANTHER" id="PTHR28595">
    <property type="entry name" value="39S RIBOSOMAL PROTEIN L54, MITOCHONDRIAL"/>
    <property type="match status" value="1"/>
</dbReference>
<keyword evidence="10" id="KW-1185">Reference proteome</keyword>
<keyword evidence="5" id="KW-0687">Ribonucleoprotein</keyword>
<evidence type="ECO:0000256" key="1">
    <source>
        <dbReference type="ARBA" id="ARBA00004173"/>
    </source>
</evidence>
<dbReference type="PANTHER" id="PTHR28595:SF1">
    <property type="entry name" value="LARGE RIBOSOMAL SUBUNIT PROTEIN ML54"/>
    <property type="match status" value="1"/>
</dbReference>
<dbReference type="EMBL" id="VNKQ01000011">
    <property type="protein sequence ID" value="KAG0648084.1"/>
    <property type="molecule type" value="Genomic_DNA"/>
</dbReference>